<dbReference type="SFLD" id="SFLDG01082">
    <property type="entry name" value="B12-binding_domain_containing"/>
    <property type="match status" value="1"/>
</dbReference>
<evidence type="ECO:0000256" key="8">
    <source>
        <dbReference type="ARBA" id="ARBA00023186"/>
    </source>
</evidence>
<comment type="similarity">
    <text evidence="1">Belongs to the anaerobic coproporphyrinogen-III oxidase family. HemW subfamily.</text>
</comment>
<comment type="caution">
    <text evidence="11">The sequence shown here is derived from an EMBL/GenBank/DDBJ whole genome shotgun (WGS) entry which is preliminary data.</text>
</comment>
<name>A0A3E2B0X9_9FIRM</name>
<dbReference type="InterPro" id="IPR007197">
    <property type="entry name" value="rSAM"/>
</dbReference>
<evidence type="ECO:0000256" key="2">
    <source>
        <dbReference type="ARBA" id="ARBA00017228"/>
    </source>
</evidence>
<feature type="domain" description="Radical SAM core" evidence="10">
    <location>
        <begin position="1"/>
        <end position="237"/>
    </location>
</feature>
<keyword evidence="12" id="KW-1185">Reference proteome</keyword>
<evidence type="ECO:0000256" key="9">
    <source>
        <dbReference type="RuleBase" id="RU364116"/>
    </source>
</evidence>
<evidence type="ECO:0000256" key="6">
    <source>
        <dbReference type="ARBA" id="ARBA00023004"/>
    </source>
</evidence>
<protein>
    <recommendedName>
        <fullName evidence="2 9">Heme chaperone HemW</fullName>
    </recommendedName>
</protein>
<gene>
    <name evidence="11" type="ORF">DV520_11550</name>
</gene>
<dbReference type="InterPro" id="IPR058240">
    <property type="entry name" value="rSAM_sf"/>
</dbReference>
<dbReference type="Gene3D" id="3.20.20.70">
    <property type="entry name" value="Aldolase class I"/>
    <property type="match status" value="1"/>
</dbReference>
<dbReference type="GO" id="GO:0051539">
    <property type="term" value="F:4 iron, 4 sulfur cluster binding"/>
    <property type="evidence" value="ECO:0007669"/>
    <property type="project" value="UniProtKB-UniRule"/>
</dbReference>
<dbReference type="RefSeq" id="WP_117142964.1">
    <property type="nucleotide sequence ID" value="NZ_CAKXKJ010000001.1"/>
</dbReference>
<evidence type="ECO:0000313" key="12">
    <source>
        <dbReference type="Proteomes" id="UP000260649"/>
    </source>
</evidence>
<comment type="function">
    <text evidence="9">Probably acts as a heme chaperone, transferring heme to an unknown acceptor. Binds one molecule of heme per monomer, possibly covalently. Binds 1 [4Fe-4S] cluster. The cluster is coordinated with 3 cysteines and an exchangeable S-adenosyl-L-methionine.</text>
</comment>
<dbReference type="SUPFAM" id="SSF102114">
    <property type="entry name" value="Radical SAM enzymes"/>
    <property type="match status" value="1"/>
</dbReference>
<evidence type="ECO:0000313" key="11">
    <source>
        <dbReference type="EMBL" id="RFT05639.1"/>
    </source>
</evidence>
<dbReference type="AlphaFoldDB" id="A0A3E2B0X9"/>
<proteinExistence type="inferred from homology"/>
<dbReference type="PANTHER" id="PTHR13932">
    <property type="entry name" value="COPROPORPHYRINIGEN III OXIDASE"/>
    <property type="match status" value="1"/>
</dbReference>
<comment type="subcellular location">
    <subcellularLocation>
        <location evidence="9">Cytoplasm</location>
    </subcellularLocation>
</comment>
<dbReference type="SFLD" id="SFLDS00029">
    <property type="entry name" value="Radical_SAM"/>
    <property type="match status" value="1"/>
</dbReference>
<evidence type="ECO:0000256" key="1">
    <source>
        <dbReference type="ARBA" id="ARBA00006100"/>
    </source>
</evidence>
<dbReference type="PROSITE" id="PS51918">
    <property type="entry name" value="RADICAL_SAM"/>
    <property type="match status" value="1"/>
</dbReference>
<dbReference type="Pfam" id="PF06969">
    <property type="entry name" value="HemN_C"/>
    <property type="match status" value="1"/>
</dbReference>
<keyword evidence="6 9" id="KW-0408">Iron</keyword>
<dbReference type="InterPro" id="IPR004559">
    <property type="entry name" value="HemW-like"/>
</dbReference>
<accession>A0A3E2B0X9</accession>
<dbReference type="EMBL" id="QQRQ01000039">
    <property type="protein sequence ID" value="RFT05639.1"/>
    <property type="molecule type" value="Genomic_DNA"/>
</dbReference>
<evidence type="ECO:0000256" key="7">
    <source>
        <dbReference type="ARBA" id="ARBA00023014"/>
    </source>
</evidence>
<dbReference type="GO" id="GO:0005737">
    <property type="term" value="C:cytoplasm"/>
    <property type="evidence" value="ECO:0007669"/>
    <property type="project" value="UniProtKB-SubCell"/>
</dbReference>
<keyword evidence="7 9" id="KW-0411">Iron-sulfur</keyword>
<keyword evidence="4 9" id="KW-0949">S-adenosyl-L-methionine</keyword>
<dbReference type="GO" id="GO:0046872">
    <property type="term" value="F:metal ion binding"/>
    <property type="evidence" value="ECO:0007669"/>
    <property type="project" value="UniProtKB-UniRule"/>
</dbReference>
<dbReference type="SFLD" id="SFLDG01065">
    <property type="entry name" value="anaerobic_coproporphyrinogen-I"/>
    <property type="match status" value="1"/>
</dbReference>
<evidence type="ECO:0000256" key="5">
    <source>
        <dbReference type="ARBA" id="ARBA00022723"/>
    </source>
</evidence>
<evidence type="ECO:0000256" key="4">
    <source>
        <dbReference type="ARBA" id="ARBA00022691"/>
    </source>
</evidence>
<keyword evidence="9" id="KW-0004">4Fe-4S</keyword>
<dbReference type="InterPro" id="IPR013785">
    <property type="entry name" value="Aldolase_TIM"/>
</dbReference>
<keyword evidence="5 9" id="KW-0479">Metal-binding</keyword>
<dbReference type="Pfam" id="PF04055">
    <property type="entry name" value="Radical_SAM"/>
    <property type="match status" value="1"/>
</dbReference>
<dbReference type="OrthoDB" id="9808022at2"/>
<dbReference type="SFLD" id="SFLDF00288">
    <property type="entry name" value="HemN-like__clustered_with_nucl"/>
    <property type="match status" value="1"/>
</dbReference>
<keyword evidence="8 9" id="KW-0143">Chaperone</keyword>
<organism evidence="11 12">
    <name type="scientific">Evtepia gabavorous</name>
    <dbReference type="NCBI Taxonomy" id="2211183"/>
    <lineage>
        <taxon>Bacteria</taxon>
        <taxon>Bacillati</taxon>
        <taxon>Bacillota</taxon>
        <taxon>Clostridia</taxon>
        <taxon>Eubacteriales</taxon>
        <taxon>Evtepia</taxon>
    </lineage>
</organism>
<dbReference type="GO" id="GO:0006779">
    <property type="term" value="P:porphyrin-containing compound biosynthetic process"/>
    <property type="evidence" value="ECO:0007669"/>
    <property type="project" value="InterPro"/>
</dbReference>
<dbReference type="InterPro" id="IPR006638">
    <property type="entry name" value="Elp3/MiaA/NifB-like_rSAM"/>
</dbReference>
<evidence type="ECO:0000256" key="3">
    <source>
        <dbReference type="ARBA" id="ARBA00022617"/>
    </source>
</evidence>
<dbReference type="SFLD" id="SFLDF00562">
    <property type="entry name" value="HemN-like__clustered_with_heat"/>
    <property type="match status" value="1"/>
</dbReference>
<dbReference type="InterPro" id="IPR010723">
    <property type="entry name" value="HemN_C"/>
</dbReference>
<evidence type="ECO:0000259" key="10">
    <source>
        <dbReference type="PROSITE" id="PS51918"/>
    </source>
</evidence>
<dbReference type="GeneID" id="97996367"/>
<keyword evidence="3 9" id="KW-0349">Heme</keyword>
<dbReference type="PANTHER" id="PTHR13932:SF5">
    <property type="entry name" value="RADICAL S-ADENOSYL METHIONINE DOMAIN-CONTAINING PROTEIN 1, MITOCHONDRIAL"/>
    <property type="match status" value="1"/>
</dbReference>
<reference evidence="11 12" key="1">
    <citation type="submission" date="2018-07" db="EMBL/GenBank/DDBJ databases">
        <title>GABA Modulating Bacteria of the Human Gut Microbiota.</title>
        <authorList>
            <person name="Strandwitz P."/>
            <person name="Kim K.H."/>
            <person name="Terekhova D."/>
            <person name="Liu J.K."/>
            <person name="Sharma A."/>
            <person name="Levering J."/>
            <person name="Mcdonald D."/>
            <person name="Dietrich D."/>
            <person name="Ramadhar T.R."/>
            <person name="Lekbua A."/>
            <person name="Mroue N."/>
            <person name="Liston C."/>
            <person name="Stewart E.J."/>
            <person name="Dubin M.J."/>
            <person name="Zengler K."/>
            <person name="Knight R."/>
            <person name="Gilbert J.A."/>
            <person name="Clardy J."/>
            <person name="Lewis K."/>
        </authorList>
    </citation>
    <scope>NUCLEOTIDE SEQUENCE [LARGE SCALE GENOMIC DNA]</scope>
    <source>
        <strain evidence="11 12">KLE1738</strain>
    </source>
</reference>
<dbReference type="NCBIfam" id="TIGR00539">
    <property type="entry name" value="hemN_rel"/>
    <property type="match status" value="1"/>
</dbReference>
<dbReference type="Proteomes" id="UP000260649">
    <property type="component" value="Unassembled WGS sequence"/>
</dbReference>
<keyword evidence="9" id="KW-0963">Cytoplasm</keyword>
<dbReference type="InterPro" id="IPR034505">
    <property type="entry name" value="Coproporphyrinogen-III_oxidase"/>
</dbReference>
<dbReference type="SMART" id="SM00729">
    <property type="entry name" value="Elp3"/>
    <property type="match status" value="1"/>
</dbReference>
<sequence length="402" mass="46174">MANTFGIYIHIPFCKSKCDYCDFYSLAGQEEQMDRYQRALLTHLRSFGPRMKGWVADTVYFGGGTPSYYGEKRLREILSLIQRLFTVSRQAEITVECNPDSVDWRSMARLRRSGVNRISLGVQSADPQQLRCLHRIHSPKQVVQAVADIRQAKINNLSLDLIYGLPGQTMASWEDTLHKAMSLSPEHLSCYGLKVEADTPLAHQVSLGLSLPDGDAQADLYLRAVELLQQGGYRQYEISNFAKPGRESRHNLKYWTGREYLGFGPGAHSYFGGQRYAYPRDLEGYLQAIAAGAAQLEEIQPITPPEQAREYLMLRMRTLRGIEEWEYRRKFGLNFEPIARRLEFFESHHWAEQSDHRWHFTPQGFLLSNTLILELLDAQSGTIQEQTYWKELIGQPDSDQDP</sequence>
<dbReference type="GO" id="GO:0004109">
    <property type="term" value="F:coproporphyrinogen oxidase activity"/>
    <property type="evidence" value="ECO:0007669"/>
    <property type="project" value="InterPro"/>
</dbReference>